<keyword evidence="8 9" id="KW-0807">Transducer</keyword>
<evidence type="ECO:0000259" key="11">
    <source>
        <dbReference type="PROSITE" id="PS50262"/>
    </source>
</evidence>
<comment type="subcellular location">
    <subcellularLocation>
        <location evidence="1">Cell membrane</location>
        <topology evidence="1">Multi-pass membrane protein</topology>
    </subcellularLocation>
</comment>
<sequence length="378" mass="42745">MHTEESTVESDVSSSLKHVLAEIDYAAEPTECHSSTDYAYIFEPACNKESVRIFGAVFLPTLYSLIFVFGLLGNSVVVWVLLSCKKTKSMADVCLLNLAISDLLFVIFLPFHAYYAVDQWIFANVMCKLVFGVYYIGFFSSIFFLTLVSLDRYLAVVHAVFALRVRTATWGIIVSAIVWAGSISASLPVLAFYQVEREDGSMVCTTIYPEESEKEWKLAIHFEINILGWLIPLTILIYCNSHILRKLKGSKNKQKVKACKLILLVVLVFFLFWTPYNVVIFLLTLQDLEVLDSCNIMKGLDQALQVTVAISLIHCCLNPVIYAFIGEKFKKYLTNMGRKYLVDVRICRKCVAFSVFSRDTLSSERTTSLYSTTPVTVI</sequence>
<dbReference type="CDD" id="cd14984">
    <property type="entry name" value="7tmA_Chemokine_R"/>
    <property type="match status" value="1"/>
</dbReference>
<feature type="transmembrane region" description="Helical" evidence="10">
    <location>
        <begin position="129"/>
        <end position="150"/>
    </location>
</feature>
<dbReference type="PANTHER" id="PTHR10489:SF627">
    <property type="entry name" value="C-C CHEMOKINE RECEPTOR TYPE 8"/>
    <property type="match status" value="1"/>
</dbReference>
<keyword evidence="4 10" id="KW-1133">Transmembrane helix</keyword>
<dbReference type="FunFam" id="1.20.1070.10:FF:000026">
    <property type="entry name" value="C-C chemokine receptor type 5"/>
    <property type="match status" value="1"/>
</dbReference>
<feature type="transmembrane region" description="Helical" evidence="10">
    <location>
        <begin position="261"/>
        <end position="283"/>
    </location>
</feature>
<dbReference type="PROSITE" id="PS50262">
    <property type="entry name" value="G_PROTEIN_RECEP_F1_2"/>
    <property type="match status" value="1"/>
</dbReference>
<evidence type="ECO:0000256" key="1">
    <source>
        <dbReference type="ARBA" id="ARBA00004651"/>
    </source>
</evidence>
<organism evidence="12 13">
    <name type="scientific">Pleurodeles waltl</name>
    <name type="common">Iberian ribbed newt</name>
    <dbReference type="NCBI Taxonomy" id="8319"/>
    <lineage>
        <taxon>Eukaryota</taxon>
        <taxon>Metazoa</taxon>
        <taxon>Chordata</taxon>
        <taxon>Craniata</taxon>
        <taxon>Vertebrata</taxon>
        <taxon>Euteleostomi</taxon>
        <taxon>Amphibia</taxon>
        <taxon>Batrachia</taxon>
        <taxon>Caudata</taxon>
        <taxon>Salamandroidea</taxon>
        <taxon>Salamandridae</taxon>
        <taxon>Pleurodelinae</taxon>
        <taxon>Pleurodeles</taxon>
    </lineage>
</organism>
<keyword evidence="13" id="KW-1185">Reference proteome</keyword>
<feature type="transmembrane region" description="Helical" evidence="10">
    <location>
        <begin position="62"/>
        <end position="82"/>
    </location>
</feature>
<dbReference type="PRINTS" id="PR01109">
    <property type="entry name" value="CHEMOKINER4"/>
</dbReference>
<dbReference type="PANTHER" id="PTHR10489">
    <property type="entry name" value="CELL ADHESION MOLECULE"/>
    <property type="match status" value="1"/>
</dbReference>
<reference evidence="12" key="1">
    <citation type="journal article" date="2022" name="bioRxiv">
        <title>Sequencing and chromosome-scale assembly of the giantPleurodeles waltlgenome.</title>
        <authorList>
            <person name="Brown T."/>
            <person name="Elewa A."/>
            <person name="Iarovenko S."/>
            <person name="Subramanian E."/>
            <person name="Araus A.J."/>
            <person name="Petzold A."/>
            <person name="Susuki M."/>
            <person name="Suzuki K.-i.T."/>
            <person name="Hayashi T."/>
            <person name="Toyoda A."/>
            <person name="Oliveira C."/>
            <person name="Osipova E."/>
            <person name="Leigh N.D."/>
            <person name="Simon A."/>
            <person name="Yun M.H."/>
        </authorList>
    </citation>
    <scope>NUCLEOTIDE SEQUENCE</scope>
    <source>
        <strain evidence="12">20211129_DDA</strain>
        <tissue evidence="12">Liver</tissue>
    </source>
</reference>
<keyword evidence="2" id="KW-1003">Cell membrane</keyword>
<dbReference type="InterPro" id="IPR000355">
    <property type="entry name" value="Chemokine_rcpt"/>
</dbReference>
<keyword evidence="3 9" id="KW-0812">Transmembrane</keyword>
<dbReference type="EMBL" id="JANPWB010000003">
    <property type="protein sequence ID" value="KAJ1199622.1"/>
    <property type="molecule type" value="Genomic_DNA"/>
</dbReference>
<keyword evidence="5 9" id="KW-0297">G-protein coupled receptor</keyword>
<dbReference type="PROSITE" id="PS00237">
    <property type="entry name" value="G_PROTEIN_RECEP_F1_1"/>
    <property type="match status" value="1"/>
</dbReference>
<protein>
    <recommendedName>
        <fullName evidence="11">G-protein coupled receptors family 1 profile domain-containing protein</fullName>
    </recommendedName>
</protein>
<evidence type="ECO:0000256" key="6">
    <source>
        <dbReference type="ARBA" id="ARBA00023136"/>
    </source>
</evidence>
<name>A0AAV7VHH4_PLEWA</name>
<dbReference type="Proteomes" id="UP001066276">
    <property type="component" value="Chromosome 2_1"/>
</dbReference>
<proteinExistence type="inferred from homology"/>
<dbReference type="GO" id="GO:0016493">
    <property type="term" value="F:C-C chemokine receptor activity"/>
    <property type="evidence" value="ECO:0007669"/>
    <property type="project" value="InterPro"/>
</dbReference>
<dbReference type="InterPro" id="IPR002239">
    <property type="entry name" value="Chemokine_CCR4"/>
</dbReference>
<dbReference type="Pfam" id="PF00001">
    <property type="entry name" value="7tm_1"/>
    <property type="match status" value="1"/>
</dbReference>
<dbReference type="InterPro" id="IPR000276">
    <property type="entry name" value="GPCR_Rhodpsn"/>
</dbReference>
<gene>
    <name evidence="12" type="ORF">NDU88_003455</name>
</gene>
<dbReference type="PRINTS" id="PR00237">
    <property type="entry name" value="GPCRRHODOPSN"/>
</dbReference>
<dbReference type="GO" id="GO:0019957">
    <property type="term" value="F:C-C chemokine binding"/>
    <property type="evidence" value="ECO:0007669"/>
    <property type="project" value="TreeGrafter"/>
</dbReference>
<comment type="similarity">
    <text evidence="9">Belongs to the G-protein coupled receptor 1 family.</text>
</comment>
<feature type="transmembrane region" description="Helical" evidence="10">
    <location>
        <begin position="94"/>
        <end position="117"/>
    </location>
</feature>
<keyword evidence="6 10" id="KW-0472">Membrane</keyword>
<dbReference type="PRINTS" id="PR00657">
    <property type="entry name" value="CCCHEMOKINER"/>
</dbReference>
<accession>A0AAV7VHH4</accession>
<evidence type="ECO:0000313" key="13">
    <source>
        <dbReference type="Proteomes" id="UP001066276"/>
    </source>
</evidence>
<feature type="transmembrane region" description="Helical" evidence="10">
    <location>
        <begin position="218"/>
        <end position="240"/>
    </location>
</feature>
<dbReference type="GO" id="GO:0006954">
    <property type="term" value="P:inflammatory response"/>
    <property type="evidence" value="ECO:0007669"/>
    <property type="project" value="InterPro"/>
</dbReference>
<dbReference type="GO" id="GO:0006955">
    <property type="term" value="P:immune response"/>
    <property type="evidence" value="ECO:0007669"/>
    <property type="project" value="InterPro"/>
</dbReference>
<evidence type="ECO:0000256" key="10">
    <source>
        <dbReference type="SAM" id="Phobius"/>
    </source>
</evidence>
<feature type="transmembrane region" description="Helical" evidence="10">
    <location>
        <begin position="170"/>
        <end position="193"/>
    </location>
</feature>
<evidence type="ECO:0000313" key="12">
    <source>
        <dbReference type="EMBL" id="KAJ1199622.1"/>
    </source>
</evidence>
<evidence type="ECO:0000256" key="9">
    <source>
        <dbReference type="RuleBase" id="RU000688"/>
    </source>
</evidence>
<comment type="caution">
    <text evidence="12">The sequence shown here is derived from an EMBL/GenBank/DDBJ whole genome shotgun (WGS) entry which is preliminary data.</text>
</comment>
<dbReference type="GO" id="GO:0019722">
    <property type="term" value="P:calcium-mediated signaling"/>
    <property type="evidence" value="ECO:0007669"/>
    <property type="project" value="TreeGrafter"/>
</dbReference>
<dbReference type="GO" id="GO:0060326">
    <property type="term" value="P:cell chemotaxis"/>
    <property type="evidence" value="ECO:0007669"/>
    <property type="project" value="TreeGrafter"/>
</dbReference>
<keyword evidence="7 9" id="KW-0675">Receptor</keyword>
<evidence type="ECO:0000256" key="8">
    <source>
        <dbReference type="ARBA" id="ARBA00023224"/>
    </source>
</evidence>
<dbReference type="GO" id="GO:0009897">
    <property type="term" value="C:external side of plasma membrane"/>
    <property type="evidence" value="ECO:0007669"/>
    <property type="project" value="TreeGrafter"/>
</dbReference>
<dbReference type="InterPro" id="IPR017452">
    <property type="entry name" value="GPCR_Rhodpsn_7TM"/>
</dbReference>
<evidence type="ECO:0000256" key="3">
    <source>
        <dbReference type="ARBA" id="ARBA00022692"/>
    </source>
</evidence>
<evidence type="ECO:0000256" key="4">
    <source>
        <dbReference type="ARBA" id="ARBA00022989"/>
    </source>
</evidence>
<feature type="domain" description="G-protein coupled receptors family 1 profile" evidence="11">
    <location>
        <begin position="73"/>
        <end position="322"/>
    </location>
</feature>
<dbReference type="SUPFAM" id="SSF81321">
    <property type="entry name" value="Family A G protein-coupled receptor-like"/>
    <property type="match status" value="1"/>
</dbReference>
<feature type="transmembrane region" description="Helical" evidence="10">
    <location>
        <begin position="303"/>
        <end position="325"/>
    </location>
</feature>
<evidence type="ECO:0000256" key="5">
    <source>
        <dbReference type="ARBA" id="ARBA00023040"/>
    </source>
</evidence>
<evidence type="ECO:0000256" key="2">
    <source>
        <dbReference type="ARBA" id="ARBA00022475"/>
    </source>
</evidence>
<dbReference type="GO" id="GO:0007204">
    <property type="term" value="P:positive regulation of cytosolic calcium ion concentration"/>
    <property type="evidence" value="ECO:0007669"/>
    <property type="project" value="TreeGrafter"/>
</dbReference>
<dbReference type="InterPro" id="IPR050119">
    <property type="entry name" value="CCR1-9-like"/>
</dbReference>
<dbReference type="Gene3D" id="1.20.1070.10">
    <property type="entry name" value="Rhodopsin 7-helix transmembrane proteins"/>
    <property type="match status" value="1"/>
</dbReference>
<evidence type="ECO:0000256" key="7">
    <source>
        <dbReference type="ARBA" id="ARBA00023170"/>
    </source>
</evidence>
<dbReference type="AlphaFoldDB" id="A0AAV7VHH4"/>